<feature type="compositionally biased region" description="Low complexity" evidence="1">
    <location>
        <begin position="378"/>
        <end position="390"/>
    </location>
</feature>
<dbReference type="InterPro" id="IPR048958">
    <property type="entry name" value="Polysacc_lyase_14"/>
</dbReference>
<organism evidence="3 4">
    <name type="scientific">Hypsizygus marmoreus</name>
    <name type="common">White beech mushroom</name>
    <name type="synonym">Agaricus marmoreus</name>
    <dbReference type="NCBI Taxonomy" id="39966"/>
    <lineage>
        <taxon>Eukaryota</taxon>
        <taxon>Fungi</taxon>
        <taxon>Dikarya</taxon>
        <taxon>Basidiomycota</taxon>
        <taxon>Agaricomycotina</taxon>
        <taxon>Agaricomycetes</taxon>
        <taxon>Agaricomycetidae</taxon>
        <taxon>Agaricales</taxon>
        <taxon>Tricholomatineae</taxon>
        <taxon>Lyophyllaceae</taxon>
        <taxon>Hypsizygus</taxon>
    </lineage>
</organism>
<dbReference type="AlphaFoldDB" id="A0A369JF16"/>
<gene>
    <name evidence="3" type="ORF">Hypma_013641</name>
</gene>
<feature type="region of interest" description="Disordered" evidence="1">
    <location>
        <begin position="369"/>
        <end position="398"/>
    </location>
</feature>
<dbReference type="STRING" id="39966.A0A369JF16"/>
<accession>A0A369JF16</accession>
<reference evidence="3" key="1">
    <citation type="submission" date="2018-04" db="EMBL/GenBank/DDBJ databases">
        <title>Whole genome sequencing of Hypsizygus marmoreus.</title>
        <authorList>
            <person name="Choi I.-G."/>
            <person name="Min B."/>
            <person name="Kim J.-G."/>
            <person name="Kim S."/>
            <person name="Oh Y.-L."/>
            <person name="Kong W.-S."/>
            <person name="Park H."/>
            <person name="Jeong J."/>
            <person name="Song E.-S."/>
        </authorList>
    </citation>
    <scope>NUCLEOTIDE SEQUENCE [LARGE SCALE GENOMIC DNA]</scope>
    <source>
        <strain evidence="3">51987-8</strain>
    </source>
</reference>
<proteinExistence type="predicted"/>
<dbReference type="Pfam" id="PF21294">
    <property type="entry name" value="Polysacc_lyase_14"/>
    <property type="match status" value="2"/>
</dbReference>
<feature type="domain" description="Polysaccharide lyase 14" evidence="2">
    <location>
        <begin position="193"/>
        <end position="366"/>
    </location>
</feature>
<dbReference type="InParanoid" id="A0A369JF16"/>
<sequence>MSAFSFGAPTSTLGTLPSSSPPLVLSHTVLPVVWVTETVTSQVFPGNIAPISKEQQILTPSSWALLLSPTPSPTPAVPQASSIERVAHLLITTVVTETSTVIVPASPTVSPSSTSARPVSSIVVLPPPPPSTTQQTWSAPAQMTELSTFNISAFSSGQNNLEIVQGIPARASGSPVPPDYLHYAFEPVNRWDNASSVLQIRYPAKSINPAHRPVGGAQFYATPLDLTGAWNVTLEYSIFFPVDFEWVLAGKLPGLYGGHAGCSGGNDALDCFSTRLMWRQEGLGELYLYAPKDAQTNDLCTDPQSVCDAVYGLSVGRGSFTWSRGKWTNVRQTVTLNTPGEQDGAFILDVNGKRVLERHDIFYRRAPKKPRPVKTHVKPTPTRVPTPTKSTKTHSGGLGGLLGPLLSDLLRRSHEATGTPLPAQAVFVEEGTGMAPMYQSQHEFAVHVVPTEPESLEMPVSVVGPADGTSAAPVQDMMEIFPARVPIALQKAQRPGHPVEFVGLFFSTFFGGHDPRYATPKEQYVWFKDFAMSCNS</sequence>
<dbReference type="PANTHER" id="PTHR40124:SF1">
    <property type="entry name" value="DISAGGREGATASE RELATED REPEAT PROTEIN"/>
    <property type="match status" value="1"/>
</dbReference>
<dbReference type="EMBL" id="LUEZ02000080">
    <property type="protein sequence ID" value="RDB19187.1"/>
    <property type="molecule type" value="Genomic_DNA"/>
</dbReference>
<name>A0A369JF16_HYPMA</name>
<comment type="caution">
    <text evidence="3">The sequence shown here is derived from an EMBL/GenBank/DDBJ whole genome shotgun (WGS) entry which is preliminary data.</text>
</comment>
<protein>
    <recommendedName>
        <fullName evidence="2">Polysaccharide lyase 14 domain-containing protein</fullName>
    </recommendedName>
</protein>
<evidence type="ECO:0000313" key="3">
    <source>
        <dbReference type="EMBL" id="RDB19187.1"/>
    </source>
</evidence>
<dbReference type="Gene3D" id="2.60.120.200">
    <property type="match status" value="2"/>
</dbReference>
<dbReference type="PANTHER" id="PTHR40124">
    <property type="match status" value="1"/>
</dbReference>
<evidence type="ECO:0000256" key="1">
    <source>
        <dbReference type="SAM" id="MobiDB-lite"/>
    </source>
</evidence>
<evidence type="ECO:0000313" key="4">
    <source>
        <dbReference type="Proteomes" id="UP000076154"/>
    </source>
</evidence>
<feature type="domain" description="Polysaccharide lyase 14" evidence="2">
    <location>
        <begin position="498"/>
        <end position="530"/>
    </location>
</feature>
<evidence type="ECO:0000259" key="2">
    <source>
        <dbReference type="Pfam" id="PF21294"/>
    </source>
</evidence>
<dbReference type="Proteomes" id="UP000076154">
    <property type="component" value="Unassembled WGS sequence"/>
</dbReference>
<keyword evidence="4" id="KW-1185">Reference proteome</keyword>
<dbReference type="OrthoDB" id="10069995at2759"/>